<keyword evidence="2" id="KW-1185">Reference proteome</keyword>
<reference evidence="2" key="2">
    <citation type="submission" date="2016-02" db="EMBL/GenBank/DDBJ databases">
        <title>Draft genome sequence of five rapidly growing Mycobacterium species.</title>
        <authorList>
            <person name="Katahira K."/>
            <person name="Gotou Y."/>
            <person name="Iida K."/>
            <person name="Ogura Y."/>
            <person name="Hayashi T."/>
        </authorList>
    </citation>
    <scope>NUCLEOTIDE SEQUENCE [LARGE SCALE GENOMIC DNA]</scope>
    <source>
        <strain evidence="2">JCM15654</strain>
    </source>
</reference>
<protein>
    <submittedName>
        <fullName evidence="1">Uncharacterized protein</fullName>
    </submittedName>
</protein>
<dbReference type="STRING" id="146020.RMCB_2362"/>
<evidence type="ECO:0000313" key="2">
    <source>
        <dbReference type="Proteomes" id="UP000069620"/>
    </source>
</evidence>
<dbReference type="EMBL" id="BCSX01000021">
    <property type="protein sequence ID" value="GAS88266.1"/>
    <property type="molecule type" value="Genomic_DNA"/>
</dbReference>
<dbReference type="AlphaFoldDB" id="A0A100VYI5"/>
<organism evidence="1 2">
    <name type="scientific">Mycolicibacterium brisbanense</name>
    <dbReference type="NCBI Taxonomy" id="146020"/>
    <lineage>
        <taxon>Bacteria</taxon>
        <taxon>Bacillati</taxon>
        <taxon>Actinomycetota</taxon>
        <taxon>Actinomycetes</taxon>
        <taxon>Mycobacteriales</taxon>
        <taxon>Mycobacteriaceae</taxon>
        <taxon>Mycolicibacterium</taxon>
    </lineage>
</organism>
<dbReference type="Proteomes" id="UP000069620">
    <property type="component" value="Unassembled WGS sequence"/>
</dbReference>
<sequence length="104" mass="11686">MVSHIVVTPAQDATDLQNNFCHSCVSGHSRTPKIPVHSTVHNLRANHRIIGGTIHTARVLHSRPEPRTPLSTADAHRDTPTVLGLHRFIPRFHSPYYCYSNIYS</sequence>
<evidence type="ECO:0000313" key="1">
    <source>
        <dbReference type="EMBL" id="GAS88266.1"/>
    </source>
</evidence>
<comment type="caution">
    <text evidence="1">The sequence shown here is derived from an EMBL/GenBank/DDBJ whole genome shotgun (WGS) entry which is preliminary data.</text>
</comment>
<gene>
    <name evidence="1" type="ORF">RMCB_2362</name>
</gene>
<proteinExistence type="predicted"/>
<name>A0A100VYI5_9MYCO</name>
<reference evidence="2" key="1">
    <citation type="journal article" date="2016" name="Genome Announc.">
        <title>Draft Genome Sequences of Five Rapidly Growing Mycobacterium Species, M. thermoresistibile, M. fortuitum subsp. acetamidolyticum, M. canariasense, M. brisbanense, and M. novocastrense.</title>
        <authorList>
            <person name="Katahira K."/>
            <person name="Ogura Y."/>
            <person name="Gotoh Y."/>
            <person name="Hayashi T."/>
        </authorList>
    </citation>
    <scope>NUCLEOTIDE SEQUENCE [LARGE SCALE GENOMIC DNA]</scope>
    <source>
        <strain evidence="2">JCM15654</strain>
    </source>
</reference>
<accession>A0A100VYI5</accession>